<dbReference type="EMBL" id="MKVH01000021">
    <property type="protein sequence ID" value="OJX57649.1"/>
    <property type="molecule type" value="Genomic_DNA"/>
</dbReference>
<reference evidence="2 3" key="1">
    <citation type="submission" date="2016-09" db="EMBL/GenBank/DDBJ databases">
        <title>Genome-resolved meta-omics ties microbial dynamics to process performance in biotechnology for thiocyanate degradation.</title>
        <authorList>
            <person name="Kantor R.S."/>
            <person name="Huddy R.J."/>
            <person name="Iyer R."/>
            <person name="Thomas B.C."/>
            <person name="Brown C.T."/>
            <person name="Anantharaman K."/>
            <person name="Tringe S."/>
            <person name="Hettich R.L."/>
            <person name="Harrison S.T."/>
            <person name="Banfield J.F."/>
        </authorList>
    </citation>
    <scope>NUCLEOTIDE SEQUENCE [LARGE SCALE GENOMIC DNA]</scope>
    <source>
        <strain evidence="2">59-99</strain>
    </source>
</reference>
<dbReference type="PANTHER" id="PTHR30390">
    <property type="entry name" value="SEDOHEPTULOSE 7-PHOSPHATE ISOMERASE / DNAA INITIATOR-ASSOCIATING FACTOR FOR REPLICATION INITIATION"/>
    <property type="match status" value="1"/>
</dbReference>
<feature type="domain" description="SIS" evidence="1">
    <location>
        <begin position="35"/>
        <end position="199"/>
    </location>
</feature>
<dbReference type="AlphaFoldDB" id="A0A1M3KYT5"/>
<dbReference type="InterPro" id="IPR035461">
    <property type="entry name" value="GmhA/DiaA"/>
</dbReference>
<dbReference type="CDD" id="cd05006">
    <property type="entry name" value="SIS_GmhA"/>
    <property type="match status" value="1"/>
</dbReference>
<keyword evidence="2" id="KW-0413">Isomerase</keyword>
<comment type="caution">
    <text evidence="2">The sequence shown here is derived from an EMBL/GenBank/DDBJ whole genome shotgun (WGS) entry which is preliminary data.</text>
</comment>
<name>A0A1M3KYT5_9BACT</name>
<dbReference type="InterPro" id="IPR050099">
    <property type="entry name" value="SIS_GmhA/DiaA_subfam"/>
</dbReference>
<dbReference type="PANTHER" id="PTHR30390:SF6">
    <property type="entry name" value="DNAA INITIATOR-ASSOCIATING PROTEIN DIAA"/>
    <property type="match status" value="1"/>
</dbReference>
<protein>
    <submittedName>
        <fullName evidence="2">Phosphoheptose isomerase</fullName>
    </submittedName>
</protein>
<dbReference type="STRING" id="1895771.BGO89_06665"/>
<dbReference type="Pfam" id="PF13580">
    <property type="entry name" value="SIS_2"/>
    <property type="match status" value="1"/>
</dbReference>
<organism evidence="2 3">
    <name type="scientific">Candidatus Kapaibacterium thiocyanatum</name>
    <dbReference type="NCBI Taxonomy" id="1895771"/>
    <lineage>
        <taxon>Bacteria</taxon>
        <taxon>Pseudomonadati</taxon>
        <taxon>Candidatus Kapaibacteriota</taxon>
        <taxon>Candidatus Kapaibacteriia</taxon>
        <taxon>Candidatus Kapaibacteriales</taxon>
        <taxon>Candidatus Kapaibacteriaceae</taxon>
        <taxon>Candidatus Kapaibacterium</taxon>
    </lineage>
</organism>
<dbReference type="GO" id="GO:0097367">
    <property type="term" value="F:carbohydrate derivative binding"/>
    <property type="evidence" value="ECO:0007669"/>
    <property type="project" value="InterPro"/>
</dbReference>
<dbReference type="GO" id="GO:0016853">
    <property type="term" value="F:isomerase activity"/>
    <property type="evidence" value="ECO:0007669"/>
    <property type="project" value="UniProtKB-KW"/>
</dbReference>
<proteinExistence type="predicted"/>
<dbReference type="SUPFAM" id="SSF53697">
    <property type="entry name" value="SIS domain"/>
    <property type="match status" value="1"/>
</dbReference>
<evidence type="ECO:0000313" key="3">
    <source>
        <dbReference type="Proteomes" id="UP000184233"/>
    </source>
</evidence>
<sequence>MPIPFDNTRISATIRESIETKERLAAGCADDIRRCGELLGAAAKNRKLIMFCGNGGSAADSQHLAAELVVRLRSSINRAAIPALALTVDPSIMTAGGNDIGFENVFARGVEAYGNEGDVLVAISTSGNSPNVMNAAAEATKRGIVTIGLLGGTGGKLAGQCTASVVVPSPVTARIQESHILIGHIWCEMIEETMFPELF</sequence>
<dbReference type="PROSITE" id="PS51464">
    <property type="entry name" value="SIS"/>
    <property type="match status" value="1"/>
</dbReference>
<gene>
    <name evidence="2" type="ORF">BGO89_06665</name>
</gene>
<dbReference type="InterPro" id="IPR001347">
    <property type="entry name" value="SIS_dom"/>
</dbReference>
<evidence type="ECO:0000259" key="1">
    <source>
        <dbReference type="PROSITE" id="PS51464"/>
    </source>
</evidence>
<dbReference type="GO" id="GO:1901135">
    <property type="term" value="P:carbohydrate derivative metabolic process"/>
    <property type="evidence" value="ECO:0007669"/>
    <property type="project" value="InterPro"/>
</dbReference>
<dbReference type="Proteomes" id="UP000184233">
    <property type="component" value="Unassembled WGS sequence"/>
</dbReference>
<accession>A0A1M3KYT5</accession>
<dbReference type="InterPro" id="IPR046348">
    <property type="entry name" value="SIS_dom_sf"/>
</dbReference>
<evidence type="ECO:0000313" key="2">
    <source>
        <dbReference type="EMBL" id="OJX57649.1"/>
    </source>
</evidence>
<dbReference type="Gene3D" id="3.40.50.10490">
    <property type="entry name" value="Glucose-6-phosphate isomerase like protein, domain 1"/>
    <property type="match status" value="1"/>
</dbReference>